<dbReference type="PANTHER" id="PTHR21310">
    <property type="entry name" value="AMINOGLYCOSIDE PHOSPHOTRANSFERASE-RELATED-RELATED"/>
    <property type="match status" value="1"/>
</dbReference>
<organism evidence="2 3">
    <name type="scientific">Arthroderma otae (strain ATCC MYA-4605 / CBS 113480)</name>
    <name type="common">Microsporum canis</name>
    <dbReference type="NCBI Taxonomy" id="554155"/>
    <lineage>
        <taxon>Eukaryota</taxon>
        <taxon>Fungi</taxon>
        <taxon>Dikarya</taxon>
        <taxon>Ascomycota</taxon>
        <taxon>Pezizomycotina</taxon>
        <taxon>Eurotiomycetes</taxon>
        <taxon>Eurotiomycetidae</taxon>
        <taxon>Onygenales</taxon>
        <taxon>Arthrodermataceae</taxon>
        <taxon>Microsporum</taxon>
    </lineage>
</organism>
<proteinExistence type="predicted"/>
<evidence type="ECO:0000313" key="2">
    <source>
        <dbReference type="EMBL" id="EEQ29256.1"/>
    </source>
</evidence>
<sequence length="478" mass="55489">MEFDRIVSQKQEQKFAAWLKLFLSKTPEILSMQIAYQHRPGNPRSACRWKSGAFNICYRVRYEDGFHLVEKARQEVAVMNYLRQNTSIPVPEVLGSGTCWSGPYIVMPFVEGVPLSELLKNRSKEGSPVLNAQLSDRSLKRAYREMAILVLELSKPEFHTIGMAIFVLELSKPEFHTIGVLEKSEEGFNVTGRPLTFNMNELMLSANIHESNFPTRTFTTATGYFKSLALEQISHLRLQKNNAVKDEDDCRKKFAARYLFQKVVSDVSTNLDKGPFKLYCDDFRPSNVLIDVEKFCVSGAIDWEFTYVAPAEFSHVAPWWLLLISPEGWESDFNQFLDRYTPCFRLFLEALKESEDKMIEQQTLSEGQRLSPRMEHSMETGLFWVCLAARRSSMFDEIYWTFIDNKYFGPFTSLDDRIRLLSEEQREEMNELNQTRLLYKRGLSNMILSWFCHHYISPIQAYQPTLEPTAIMSDKANE</sequence>
<dbReference type="InterPro" id="IPR011009">
    <property type="entry name" value="Kinase-like_dom_sf"/>
</dbReference>
<keyword evidence="2" id="KW-0808">Transferase</keyword>
<evidence type="ECO:0000313" key="3">
    <source>
        <dbReference type="Proteomes" id="UP000002035"/>
    </source>
</evidence>
<dbReference type="STRING" id="554155.C5FII7"/>
<dbReference type="SUPFAM" id="SSF56112">
    <property type="entry name" value="Protein kinase-like (PK-like)"/>
    <property type="match status" value="1"/>
</dbReference>
<dbReference type="eggNOG" id="ENOG502SKQE">
    <property type="taxonomic scope" value="Eukaryota"/>
</dbReference>
<dbReference type="HOGENOM" id="CLU_028906_4_1_1"/>
<dbReference type="OrthoDB" id="4132742at2759"/>
<dbReference type="InterPro" id="IPR051678">
    <property type="entry name" value="AGP_Transferase"/>
</dbReference>
<keyword evidence="3" id="KW-1185">Reference proteome</keyword>
<name>C5FII7_ARTOC</name>
<dbReference type="Pfam" id="PF01636">
    <property type="entry name" value="APH"/>
    <property type="match status" value="1"/>
</dbReference>
<reference evidence="3" key="1">
    <citation type="journal article" date="2012" name="MBio">
        <title>Comparative genome analysis of Trichophyton rubrum and related dermatophytes reveals candidate genes involved in infection.</title>
        <authorList>
            <person name="Martinez D.A."/>
            <person name="Oliver B.G."/>
            <person name="Graeser Y."/>
            <person name="Goldberg J.M."/>
            <person name="Li W."/>
            <person name="Martinez-Rossi N.M."/>
            <person name="Monod M."/>
            <person name="Shelest E."/>
            <person name="Barton R.C."/>
            <person name="Birch E."/>
            <person name="Brakhage A.A."/>
            <person name="Chen Z."/>
            <person name="Gurr S.J."/>
            <person name="Heiman D."/>
            <person name="Heitman J."/>
            <person name="Kosti I."/>
            <person name="Rossi A."/>
            <person name="Saif S."/>
            <person name="Samalova M."/>
            <person name="Saunders C.W."/>
            <person name="Shea T."/>
            <person name="Summerbell R.C."/>
            <person name="Xu J."/>
            <person name="Young S."/>
            <person name="Zeng Q."/>
            <person name="Birren B.W."/>
            <person name="Cuomo C.A."/>
            <person name="White T.C."/>
        </authorList>
    </citation>
    <scope>NUCLEOTIDE SEQUENCE [LARGE SCALE GENOMIC DNA]</scope>
    <source>
        <strain evidence="3">ATCC MYA-4605 / CBS 113480</strain>
    </source>
</reference>
<gene>
    <name evidence="2" type="ORF">MCYG_02075</name>
</gene>
<dbReference type="OMA" id="FNMNELM"/>
<evidence type="ECO:0000259" key="1">
    <source>
        <dbReference type="Pfam" id="PF01636"/>
    </source>
</evidence>
<dbReference type="VEuPathDB" id="FungiDB:MCYG_02075"/>
<accession>C5FII7</accession>
<protein>
    <submittedName>
        <fullName evidence="2">Phosphotransferase family protein</fullName>
    </submittedName>
</protein>
<dbReference type="Proteomes" id="UP000002035">
    <property type="component" value="Unassembled WGS sequence"/>
</dbReference>
<feature type="domain" description="Aminoglycoside phosphotransferase" evidence="1">
    <location>
        <begin position="62"/>
        <end position="312"/>
    </location>
</feature>
<dbReference type="InterPro" id="IPR002575">
    <property type="entry name" value="Aminoglycoside_PTrfase"/>
</dbReference>
<dbReference type="PANTHER" id="PTHR21310:SF37">
    <property type="entry name" value="AMINOGLYCOSIDE PHOSPHOTRANSFERASE DOMAIN-CONTAINING PROTEIN"/>
    <property type="match status" value="1"/>
</dbReference>
<dbReference type="GeneID" id="9229195"/>
<dbReference type="EMBL" id="DS995702">
    <property type="protein sequence ID" value="EEQ29256.1"/>
    <property type="molecule type" value="Genomic_DNA"/>
</dbReference>
<dbReference type="GO" id="GO:0016740">
    <property type="term" value="F:transferase activity"/>
    <property type="evidence" value="ECO:0007669"/>
    <property type="project" value="UniProtKB-KW"/>
</dbReference>
<dbReference type="RefSeq" id="XP_002849141.1">
    <property type="nucleotide sequence ID" value="XM_002849095.1"/>
</dbReference>
<dbReference type="AlphaFoldDB" id="C5FII7"/>